<evidence type="ECO:0000256" key="3">
    <source>
        <dbReference type="ARBA" id="ARBA00022475"/>
    </source>
</evidence>
<comment type="caution">
    <text evidence="9">The sequence shown here is derived from an EMBL/GenBank/DDBJ whole genome shotgun (WGS) entry which is preliminary data.</text>
</comment>
<keyword evidence="6 7" id="KW-0472">Membrane</keyword>
<proteinExistence type="predicted"/>
<dbReference type="SUPFAM" id="SSF103473">
    <property type="entry name" value="MFS general substrate transporter"/>
    <property type="match status" value="1"/>
</dbReference>
<reference evidence="9 10" key="1">
    <citation type="submission" date="2017-11" db="EMBL/GenBank/DDBJ databases">
        <title>Bacillus camelliae sp. nov., isolated from pu'er tea.</title>
        <authorList>
            <person name="Niu L."/>
        </authorList>
    </citation>
    <scope>NUCLEOTIDE SEQUENCE [LARGE SCALE GENOMIC DNA]</scope>
    <source>
        <strain evidence="9 10">7578-1</strain>
    </source>
</reference>
<dbReference type="InterPro" id="IPR036259">
    <property type="entry name" value="MFS_trans_sf"/>
</dbReference>
<evidence type="ECO:0000256" key="2">
    <source>
        <dbReference type="ARBA" id="ARBA00022448"/>
    </source>
</evidence>
<dbReference type="InterPro" id="IPR011701">
    <property type="entry name" value="MFS"/>
</dbReference>
<name>A0A2N3LP57_9BACI</name>
<keyword evidence="5 7" id="KW-1133">Transmembrane helix</keyword>
<evidence type="ECO:0000313" key="10">
    <source>
        <dbReference type="Proteomes" id="UP000233440"/>
    </source>
</evidence>
<protein>
    <submittedName>
        <fullName evidence="9">MFS transporter</fullName>
    </submittedName>
</protein>
<comment type="subcellular location">
    <subcellularLocation>
        <location evidence="1">Cell membrane</location>
        <topology evidence="1">Multi-pass membrane protein</topology>
    </subcellularLocation>
</comment>
<dbReference type="Proteomes" id="UP000233440">
    <property type="component" value="Unassembled WGS sequence"/>
</dbReference>
<organism evidence="9 10">
    <name type="scientific">Heyndrickxia camelliae</name>
    <dbReference type="NCBI Taxonomy" id="1707093"/>
    <lineage>
        <taxon>Bacteria</taxon>
        <taxon>Bacillati</taxon>
        <taxon>Bacillota</taxon>
        <taxon>Bacilli</taxon>
        <taxon>Bacillales</taxon>
        <taxon>Bacillaceae</taxon>
        <taxon>Heyndrickxia</taxon>
    </lineage>
</organism>
<accession>A0A2N3LP57</accession>
<dbReference type="GO" id="GO:0022857">
    <property type="term" value="F:transmembrane transporter activity"/>
    <property type="evidence" value="ECO:0007669"/>
    <property type="project" value="InterPro"/>
</dbReference>
<feature type="transmembrane region" description="Helical" evidence="7">
    <location>
        <begin position="118"/>
        <end position="139"/>
    </location>
</feature>
<feature type="transmembrane region" description="Helical" evidence="7">
    <location>
        <begin position="21"/>
        <end position="38"/>
    </location>
</feature>
<evidence type="ECO:0000256" key="5">
    <source>
        <dbReference type="ARBA" id="ARBA00022989"/>
    </source>
</evidence>
<keyword evidence="4 7" id="KW-0812">Transmembrane</keyword>
<dbReference type="Gene3D" id="1.20.1250.20">
    <property type="entry name" value="MFS general substrate transporter like domains"/>
    <property type="match status" value="1"/>
</dbReference>
<evidence type="ECO:0000256" key="4">
    <source>
        <dbReference type="ARBA" id="ARBA00022692"/>
    </source>
</evidence>
<dbReference type="GO" id="GO:0005886">
    <property type="term" value="C:plasma membrane"/>
    <property type="evidence" value="ECO:0007669"/>
    <property type="project" value="UniProtKB-SubCell"/>
</dbReference>
<dbReference type="OrthoDB" id="9793283at2"/>
<dbReference type="PROSITE" id="PS00216">
    <property type="entry name" value="SUGAR_TRANSPORT_1"/>
    <property type="match status" value="1"/>
</dbReference>
<dbReference type="PANTHER" id="PTHR23517">
    <property type="entry name" value="RESISTANCE PROTEIN MDTM, PUTATIVE-RELATED-RELATED"/>
    <property type="match status" value="1"/>
</dbReference>
<feature type="transmembrane region" description="Helical" evidence="7">
    <location>
        <begin position="314"/>
        <end position="340"/>
    </location>
</feature>
<evidence type="ECO:0000259" key="8">
    <source>
        <dbReference type="PROSITE" id="PS50850"/>
    </source>
</evidence>
<keyword evidence="2" id="KW-0813">Transport</keyword>
<evidence type="ECO:0000256" key="7">
    <source>
        <dbReference type="SAM" id="Phobius"/>
    </source>
</evidence>
<sequence>MSIHPQERSLSKSSLVQSSRSWRIWTTAWMVTAVFILSNSATPLYVHWQQDIGFSNGTLTLVFAAYIAGLLVTLLIAGQLSDRYGRKLVLFPGLFAAVLACLLFAAASSVITLLTARFLSGIAVGVIVSAGMASVLDVGGPNRRKLASLAASVAMVLGAGLGPLLAGAFAVIFTRPVVPIFIVELAILATAFLVTSTLPKRQIHFEQQNNRRLFLPSVPKVNRLDLAFGIAIFAPGITATSFVLSLGPSLLAKLLHVTSPFIAGSTACIMFLTATGVQFAVKKLHVRIIFLTGASATILSMVSIAVAVNASVAAMLVVSAVLAGAGQGLGQLGGLTLIGLNVPEHRRAEANAVLNIGGYIPAAIFPICTGYLIDITGLAFGATVFAVILSMVSVAAALFVRTRLRRE</sequence>
<dbReference type="InterPro" id="IPR005829">
    <property type="entry name" value="Sugar_transporter_CS"/>
</dbReference>
<gene>
    <name evidence="9" type="ORF">CWO92_04705</name>
</gene>
<evidence type="ECO:0000256" key="1">
    <source>
        <dbReference type="ARBA" id="ARBA00004651"/>
    </source>
</evidence>
<evidence type="ECO:0000313" key="9">
    <source>
        <dbReference type="EMBL" id="PKR86400.1"/>
    </source>
</evidence>
<feature type="transmembrane region" description="Helical" evidence="7">
    <location>
        <begin position="178"/>
        <end position="198"/>
    </location>
</feature>
<feature type="domain" description="Major facilitator superfamily (MFS) profile" evidence="8">
    <location>
        <begin position="1"/>
        <end position="405"/>
    </location>
</feature>
<dbReference type="PROSITE" id="PS50850">
    <property type="entry name" value="MFS"/>
    <property type="match status" value="1"/>
</dbReference>
<feature type="transmembrane region" description="Helical" evidence="7">
    <location>
        <begin position="146"/>
        <end position="172"/>
    </location>
</feature>
<feature type="transmembrane region" description="Helical" evidence="7">
    <location>
        <begin position="288"/>
        <end position="308"/>
    </location>
</feature>
<dbReference type="InterPro" id="IPR050171">
    <property type="entry name" value="MFS_Transporters"/>
</dbReference>
<feature type="transmembrane region" description="Helical" evidence="7">
    <location>
        <begin position="379"/>
        <end position="400"/>
    </location>
</feature>
<feature type="transmembrane region" description="Helical" evidence="7">
    <location>
        <begin position="352"/>
        <end position="373"/>
    </location>
</feature>
<feature type="transmembrane region" description="Helical" evidence="7">
    <location>
        <begin position="58"/>
        <end position="77"/>
    </location>
</feature>
<feature type="transmembrane region" description="Helical" evidence="7">
    <location>
        <begin position="259"/>
        <end position="281"/>
    </location>
</feature>
<evidence type="ECO:0000256" key="6">
    <source>
        <dbReference type="ARBA" id="ARBA00023136"/>
    </source>
</evidence>
<dbReference type="RefSeq" id="WP_101353038.1">
    <property type="nucleotide sequence ID" value="NZ_PIQO01000002.1"/>
</dbReference>
<keyword evidence="10" id="KW-1185">Reference proteome</keyword>
<dbReference type="AlphaFoldDB" id="A0A2N3LP57"/>
<dbReference type="EMBL" id="PIQO01000002">
    <property type="protein sequence ID" value="PKR86400.1"/>
    <property type="molecule type" value="Genomic_DNA"/>
</dbReference>
<dbReference type="PANTHER" id="PTHR23517:SF13">
    <property type="entry name" value="MAJOR FACILITATOR SUPERFAMILY MFS_1"/>
    <property type="match status" value="1"/>
</dbReference>
<feature type="transmembrane region" description="Helical" evidence="7">
    <location>
        <begin position="89"/>
        <end position="112"/>
    </location>
</feature>
<dbReference type="Pfam" id="PF07690">
    <property type="entry name" value="MFS_1"/>
    <property type="match status" value="1"/>
</dbReference>
<keyword evidence="3" id="KW-1003">Cell membrane</keyword>
<feature type="transmembrane region" description="Helical" evidence="7">
    <location>
        <begin position="226"/>
        <end position="247"/>
    </location>
</feature>
<dbReference type="InterPro" id="IPR020846">
    <property type="entry name" value="MFS_dom"/>
</dbReference>